<dbReference type="PROSITE" id="PS00107">
    <property type="entry name" value="PROTEIN_KINASE_ATP"/>
    <property type="match status" value="1"/>
</dbReference>
<dbReference type="PROSITE" id="PS00108">
    <property type="entry name" value="PROTEIN_KINASE_ST"/>
    <property type="match status" value="2"/>
</dbReference>
<dbReference type="InterPro" id="IPR000719">
    <property type="entry name" value="Prot_kinase_dom"/>
</dbReference>
<evidence type="ECO:0000256" key="6">
    <source>
        <dbReference type="ARBA" id="ARBA00022840"/>
    </source>
</evidence>
<evidence type="ECO:0000256" key="4">
    <source>
        <dbReference type="ARBA" id="ARBA00022741"/>
    </source>
</evidence>
<evidence type="ECO:0000313" key="11">
    <source>
        <dbReference type="WBParaSite" id="HDID_0000923201-mRNA-1"/>
    </source>
</evidence>
<reference evidence="9 10" key="2">
    <citation type="submission" date="2018-11" db="EMBL/GenBank/DDBJ databases">
        <authorList>
            <consortium name="Pathogen Informatics"/>
        </authorList>
    </citation>
    <scope>NUCLEOTIDE SEQUENCE [LARGE SCALE GENOMIC DNA]</scope>
</reference>
<dbReference type="Pfam" id="PF00069">
    <property type="entry name" value="Pkinase"/>
    <property type="match status" value="2"/>
</dbReference>
<dbReference type="WBParaSite" id="HDID_0000923201-mRNA-1">
    <property type="protein sequence ID" value="HDID_0000923201-mRNA-1"/>
    <property type="gene ID" value="HDID_0000923201"/>
</dbReference>
<dbReference type="InterPro" id="IPR017441">
    <property type="entry name" value="Protein_kinase_ATP_BS"/>
</dbReference>
<proteinExistence type="predicted"/>
<dbReference type="SUPFAM" id="SSF56112">
    <property type="entry name" value="Protein kinase-like (PK-like)"/>
    <property type="match status" value="2"/>
</dbReference>
<evidence type="ECO:0000256" key="5">
    <source>
        <dbReference type="ARBA" id="ARBA00022777"/>
    </source>
</evidence>
<name>A0A158QFP5_HYMDI</name>
<dbReference type="EMBL" id="UYSG01011242">
    <property type="protein sequence ID" value="VDL61548.1"/>
    <property type="molecule type" value="Genomic_DNA"/>
</dbReference>
<dbReference type="GO" id="GO:0004674">
    <property type="term" value="F:protein serine/threonine kinase activity"/>
    <property type="evidence" value="ECO:0007669"/>
    <property type="project" value="UniProtKB-KW"/>
</dbReference>
<dbReference type="SMART" id="SM00220">
    <property type="entry name" value="S_TKc"/>
    <property type="match status" value="2"/>
</dbReference>
<dbReference type="PROSITE" id="PS50011">
    <property type="entry name" value="PROTEIN_KINASE_DOM"/>
    <property type="match status" value="2"/>
</dbReference>
<dbReference type="AlphaFoldDB" id="A0A158QFP5"/>
<dbReference type="Gene3D" id="3.30.200.20">
    <property type="entry name" value="Phosphorylase Kinase, domain 1"/>
    <property type="match status" value="2"/>
</dbReference>
<organism evidence="11">
    <name type="scientific">Hymenolepis diminuta</name>
    <name type="common">Rat tapeworm</name>
    <dbReference type="NCBI Taxonomy" id="6216"/>
    <lineage>
        <taxon>Eukaryota</taxon>
        <taxon>Metazoa</taxon>
        <taxon>Spiralia</taxon>
        <taxon>Lophotrochozoa</taxon>
        <taxon>Platyhelminthes</taxon>
        <taxon>Cestoda</taxon>
        <taxon>Eucestoda</taxon>
        <taxon>Cyclophyllidea</taxon>
        <taxon>Hymenolepididae</taxon>
        <taxon>Hymenolepis</taxon>
    </lineage>
</organism>
<evidence type="ECO:0000313" key="9">
    <source>
        <dbReference type="EMBL" id="VDL61548.1"/>
    </source>
</evidence>
<dbReference type="Proteomes" id="UP000274504">
    <property type="component" value="Unassembled WGS sequence"/>
</dbReference>
<keyword evidence="5" id="KW-0418">Kinase</keyword>
<evidence type="ECO:0000259" key="8">
    <source>
        <dbReference type="PROSITE" id="PS50011"/>
    </source>
</evidence>
<reference evidence="11" key="1">
    <citation type="submission" date="2016-04" db="UniProtKB">
        <authorList>
            <consortium name="WormBaseParasite"/>
        </authorList>
    </citation>
    <scope>IDENTIFICATION</scope>
</reference>
<evidence type="ECO:0000256" key="2">
    <source>
        <dbReference type="ARBA" id="ARBA00022553"/>
    </source>
</evidence>
<dbReference type="OrthoDB" id="4062651at2759"/>
<sequence length="649" mass="74001">MKKEDFKIVKVLGSGCYSVTYEVICTKGKFKNRKYAMKRYFLNDEQSICRALIERQFGARLVSRNSSSPFVATLFWAFGGWKTPCCVYTLGSDYTLRDLVKSVGLLKEEDARFYIAEIICGLEYIHEKGVVHRDIKLENVLLSESGHAIIADFDSAYDLEVDHRRKKSSVYAGTLEYMAPEIANRVEVTKKADVWSLGALMAHLVTPRFRSDRVSRDVRIQKAMDGTYEILNAASLSNELMKFFDICLKHDYNERPEVVELKALEFFTSIDWTELGACRMEPPFKISELKFSSFQQNKPILNDPNSLFTNDFQIVFAKIGQPDEELIASTNMLLFVYSVKYRLSNKWKILACLASGKSTSPFVSSLFMTTGSWKTPCCIITLGSEYNLNDLVVSVGPLKEAEARFYVAEIMCGLEYIHWREMVHRDIKPKNIVLSQTGHAIITDFDLAYDLVGDTKGMQSVIFAGTPDYMAPEIANNVVVTKKADIWSLGVLITHLVSPKFRGNMNTRLRTAEGRLNKMSNTASLSKELMEFINACLEYDIDLRPEVEDLKTFKFFKSIDWKEVAACRIKPPFTINQLKCSHINKFTVDPFNENVLLTAFYPNKVILFYLRSSGKSSNRRRCVKQCEPIERRDSNSVPVLLINPFSSKT</sequence>
<dbReference type="GO" id="GO:0005524">
    <property type="term" value="F:ATP binding"/>
    <property type="evidence" value="ECO:0007669"/>
    <property type="project" value="UniProtKB-UniRule"/>
</dbReference>
<dbReference type="Gene3D" id="1.10.510.10">
    <property type="entry name" value="Transferase(Phosphotransferase) domain 1"/>
    <property type="match status" value="2"/>
</dbReference>
<dbReference type="InterPro" id="IPR008271">
    <property type="entry name" value="Ser/Thr_kinase_AS"/>
</dbReference>
<dbReference type="STRING" id="6216.A0A158QFP5"/>
<gene>
    <name evidence="9" type="ORF">HDID_LOCUS9230</name>
</gene>
<evidence type="ECO:0000256" key="7">
    <source>
        <dbReference type="PROSITE-ProRule" id="PRU10141"/>
    </source>
</evidence>
<evidence type="ECO:0000313" key="10">
    <source>
        <dbReference type="Proteomes" id="UP000274504"/>
    </source>
</evidence>
<keyword evidence="2" id="KW-0597">Phosphoprotein</keyword>
<protein>
    <submittedName>
        <fullName evidence="11">Protein kinase domain-containing protein</fullName>
    </submittedName>
</protein>
<keyword evidence="6 7" id="KW-0067">ATP-binding</keyword>
<feature type="domain" description="Protein kinase" evidence="8">
    <location>
        <begin position="301"/>
        <end position="556"/>
    </location>
</feature>
<evidence type="ECO:0000256" key="3">
    <source>
        <dbReference type="ARBA" id="ARBA00022679"/>
    </source>
</evidence>
<evidence type="ECO:0000256" key="1">
    <source>
        <dbReference type="ARBA" id="ARBA00022527"/>
    </source>
</evidence>
<keyword evidence="1" id="KW-0723">Serine/threonine-protein kinase</keyword>
<keyword evidence="4 7" id="KW-0547">Nucleotide-binding</keyword>
<feature type="domain" description="Protein kinase" evidence="8">
    <location>
        <begin position="6"/>
        <end position="267"/>
    </location>
</feature>
<dbReference type="PANTHER" id="PTHR24351">
    <property type="entry name" value="RIBOSOMAL PROTEIN S6 KINASE"/>
    <property type="match status" value="1"/>
</dbReference>
<accession>A0A158QFP5</accession>
<feature type="binding site" evidence="7">
    <location>
        <position position="38"/>
    </location>
    <ligand>
        <name>ATP</name>
        <dbReference type="ChEBI" id="CHEBI:30616"/>
    </ligand>
</feature>
<dbReference type="InterPro" id="IPR011009">
    <property type="entry name" value="Kinase-like_dom_sf"/>
</dbReference>
<keyword evidence="3" id="KW-0808">Transferase</keyword>